<dbReference type="Proteomes" id="UP001055072">
    <property type="component" value="Unassembled WGS sequence"/>
</dbReference>
<gene>
    <name evidence="1" type="ORF">BDY19DRAFT_902689</name>
</gene>
<dbReference type="EMBL" id="MU274901">
    <property type="protein sequence ID" value="KAI0094008.1"/>
    <property type="molecule type" value="Genomic_DNA"/>
</dbReference>
<keyword evidence="2" id="KW-1185">Reference proteome</keyword>
<evidence type="ECO:0000313" key="2">
    <source>
        <dbReference type="Proteomes" id="UP001055072"/>
    </source>
</evidence>
<name>A0ACB8UI06_9APHY</name>
<evidence type="ECO:0000313" key="1">
    <source>
        <dbReference type="EMBL" id="KAI0094008.1"/>
    </source>
</evidence>
<reference evidence="1" key="1">
    <citation type="journal article" date="2021" name="Environ. Microbiol.">
        <title>Gene family expansions and transcriptome signatures uncover fungal adaptations to wood decay.</title>
        <authorList>
            <person name="Hage H."/>
            <person name="Miyauchi S."/>
            <person name="Viragh M."/>
            <person name="Drula E."/>
            <person name="Min B."/>
            <person name="Chaduli D."/>
            <person name="Navarro D."/>
            <person name="Favel A."/>
            <person name="Norest M."/>
            <person name="Lesage-Meessen L."/>
            <person name="Balint B."/>
            <person name="Merenyi Z."/>
            <person name="de Eugenio L."/>
            <person name="Morin E."/>
            <person name="Martinez A.T."/>
            <person name="Baldrian P."/>
            <person name="Stursova M."/>
            <person name="Martinez M.J."/>
            <person name="Novotny C."/>
            <person name="Magnuson J.K."/>
            <person name="Spatafora J.W."/>
            <person name="Maurice S."/>
            <person name="Pangilinan J."/>
            <person name="Andreopoulos W."/>
            <person name="LaButti K."/>
            <person name="Hundley H."/>
            <person name="Na H."/>
            <person name="Kuo A."/>
            <person name="Barry K."/>
            <person name="Lipzen A."/>
            <person name="Henrissat B."/>
            <person name="Riley R."/>
            <person name="Ahrendt S."/>
            <person name="Nagy L.G."/>
            <person name="Grigoriev I.V."/>
            <person name="Martin F."/>
            <person name="Rosso M.N."/>
        </authorList>
    </citation>
    <scope>NUCLEOTIDE SEQUENCE</scope>
    <source>
        <strain evidence="1">CBS 384.51</strain>
    </source>
</reference>
<protein>
    <submittedName>
        <fullName evidence="1">Uncharacterized protein</fullName>
    </submittedName>
</protein>
<comment type="caution">
    <text evidence="1">The sequence shown here is derived from an EMBL/GenBank/DDBJ whole genome shotgun (WGS) entry which is preliminary data.</text>
</comment>
<accession>A0ACB8UI06</accession>
<sequence>MARQKLSQAQTRNLPAHETKHIATLEYKFRNSTFHLNQRNDGSTNGTALWMGGQVLSAWLAEHYSKKSRSKKCADPTARRPRVIELGSGIGLTALAMCSLGWDVFATDLPAVVDSVLLQNIATNMPNLPPGSGTIEVRVLDWNVPPMEWIWQDDRVIASETRNPSESNSPTLEATTRLAPAFDLIISADTVYSPSLVAPLLRAVDHLSKQTSGDEPARTQQPSIFICLERRDPIVIERLLDEAKKTYTIEQVPERTMLQTMEKNGLTWNKNDWDGLEIWSFRQSEGKRQEIL</sequence>
<proteinExistence type="predicted"/>
<organism evidence="1 2">
    <name type="scientific">Irpex rosettiformis</name>
    <dbReference type="NCBI Taxonomy" id="378272"/>
    <lineage>
        <taxon>Eukaryota</taxon>
        <taxon>Fungi</taxon>
        <taxon>Dikarya</taxon>
        <taxon>Basidiomycota</taxon>
        <taxon>Agaricomycotina</taxon>
        <taxon>Agaricomycetes</taxon>
        <taxon>Polyporales</taxon>
        <taxon>Irpicaceae</taxon>
        <taxon>Irpex</taxon>
    </lineage>
</organism>